<dbReference type="GO" id="GO:0005829">
    <property type="term" value="C:cytosol"/>
    <property type="evidence" value="ECO:0007669"/>
    <property type="project" value="TreeGrafter"/>
</dbReference>
<dbReference type="GO" id="GO:0030488">
    <property type="term" value="P:tRNA methylation"/>
    <property type="evidence" value="ECO:0007669"/>
    <property type="project" value="TreeGrafter"/>
</dbReference>
<evidence type="ECO:0000256" key="2">
    <source>
        <dbReference type="ARBA" id="ARBA00023134"/>
    </source>
</evidence>
<dbReference type="InterPro" id="IPR006073">
    <property type="entry name" value="GTP-bd"/>
</dbReference>
<dbReference type="PANTHER" id="PTHR42714">
    <property type="entry name" value="TRNA MODIFICATION GTPASE GTPBP3"/>
    <property type="match status" value="1"/>
</dbReference>
<feature type="domain" description="G" evidence="3">
    <location>
        <begin position="1"/>
        <end position="63"/>
    </location>
</feature>
<protein>
    <submittedName>
        <fullName evidence="4">tRNA uridine-5-carboxymethylaminomethyl(34) synthesis GTPase MnmE</fullName>
    </submittedName>
</protein>
<dbReference type="GO" id="GO:0002098">
    <property type="term" value="P:tRNA wobble uridine modification"/>
    <property type="evidence" value="ECO:0007669"/>
    <property type="project" value="TreeGrafter"/>
</dbReference>
<comment type="caution">
    <text evidence="4">The sequence shown here is derived from an EMBL/GenBank/DDBJ whole genome shotgun (WGS) entry which is preliminary data.</text>
</comment>
<feature type="non-terminal residue" evidence="4">
    <location>
        <position position="1"/>
    </location>
</feature>
<dbReference type="EMBL" id="QEIV01001176">
    <property type="protein sequence ID" value="PWZ97661.1"/>
    <property type="molecule type" value="Genomic_DNA"/>
</dbReference>
<feature type="non-terminal residue" evidence="4">
    <location>
        <position position="67"/>
    </location>
</feature>
<dbReference type="InterPro" id="IPR005225">
    <property type="entry name" value="Small_GTP-bd"/>
</dbReference>
<gene>
    <name evidence="4" type="ORF">DD924_12005</name>
</gene>
<name>A0A317Z800_STAPS</name>
<evidence type="ECO:0000256" key="1">
    <source>
        <dbReference type="ARBA" id="ARBA00022741"/>
    </source>
</evidence>
<sequence length="67" mass="7435">KPNVGKSSMLNNLIQDNKAIVTEVAGTTRDVLEEYVNVRGVPLRLVDTAGIRETEDIVERIGVERSR</sequence>
<reference evidence="4 5" key="1">
    <citation type="journal article" date="2018" name="Vet. Microbiol.">
        <title>Clonal diversity and geographic distribution of methicillin-resistant Staphylococcus pseudintermedius from Australian animals: Discovery of novel sequence types.</title>
        <authorList>
            <person name="Worthing K.A."/>
            <person name="Abraham S."/>
            <person name="Coombs G.W."/>
            <person name="Pang S."/>
            <person name="Saputra S."/>
            <person name="Jordan D."/>
            <person name="Trott D.J."/>
            <person name="Norris J.M."/>
        </authorList>
    </citation>
    <scope>NUCLEOTIDE SEQUENCE [LARGE SCALE GENOMIC DNA]</scope>
    <source>
        <strain evidence="4 5">ST71 3</strain>
    </source>
</reference>
<dbReference type="Pfam" id="PF01926">
    <property type="entry name" value="MMR_HSR1"/>
    <property type="match status" value="1"/>
</dbReference>
<dbReference type="Gene3D" id="3.40.50.300">
    <property type="entry name" value="P-loop containing nucleotide triphosphate hydrolases"/>
    <property type="match status" value="1"/>
</dbReference>
<evidence type="ECO:0000313" key="4">
    <source>
        <dbReference type="EMBL" id="PWZ97661.1"/>
    </source>
</evidence>
<accession>A0A317Z800</accession>
<dbReference type="PANTHER" id="PTHR42714:SF2">
    <property type="entry name" value="TRNA MODIFICATION GTPASE GTPBP3, MITOCHONDRIAL"/>
    <property type="match status" value="1"/>
</dbReference>
<keyword evidence="1" id="KW-0547">Nucleotide-binding</keyword>
<keyword evidence="2" id="KW-0342">GTP-binding</keyword>
<organism evidence="4 5">
    <name type="scientific">Staphylococcus pseudintermedius</name>
    <dbReference type="NCBI Taxonomy" id="283734"/>
    <lineage>
        <taxon>Bacteria</taxon>
        <taxon>Bacillati</taxon>
        <taxon>Bacillota</taxon>
        <taxon>Bacilli</taxon>
        <taxon>Bacillales</taxon>
        <taxon>Staphylococcaceae</taxon>
        <taxon>Staphylococcus</taxon>
        <taxon>Staphylococcus intermedius group</taxon>
    </lineage>
</organism>
<dbReference type="InterPro" id="IPR027417">
    <property type="entry name" value="P-loop_NTPase"/>
</dbReference>
<evidence type="ECO:0000259" key="3">
    <source>
        <dbReference type="Pfam" id="PF01926"/>
    </source>
</evidence>
<dbReference type="SUPFAM" id="SSF52540">
    <property type="entry name" value="P-loop containing nucleoside triphosphate hydrolases"/>
    <property type="match status" value="1"/>
</dbReference>
<evidence type="ECO:0000313" key="5">
    <source>
        <dbReference type="Proteomes" id="UP000246351"/>
    </source>
</evidence>
<dbReference type="AlphaFoldDB" id="A0A317Z800"/>
<dbReference type="NCBIfam" id="TIGR00231">
    <property type="entry name" value="small_GTP"/>
    <property type="match status" value="1"/>
</dbReference>
<proteinExistence type="predicted"/>
<dbReference type="GO" id="GO:0005525">
    <property type="term" value="F:GTP binding"/>
    <property type="evidence" value="ECO:0007669"/>
    <property type="project" value="UniProtKB-KW"/>
</dbReference>
<dbReference type="Proteomes" id="UP000246351">
    <property type="component" value="Unassembled WGS sequence"/>
</dbReference>